<proteinExistence type="predicted"/>
<dbReference type="AlphaFoldDB" id="A0A6M4H888"/>
<gene>
    <name evidence="2" type="ORF">DSM104440_01874</name>
</gene>
<dbReference type="Pfam" id="PF12276">
    <property type="entry name" value="DUF3617"/>
    <property type="match status" value="1"/>
</dbReference>
<dbReference type="InterPro" id="IPR022061">
    <property type="entry name" value="DUF3617"/>
</dbReference>
<reference evidence="2 3" key="1">
    <citation type="submission" date="2020-04" db="EMBL/GenBank/DDBJ databases">
        <title>Usitatibacter rugosus gen. nov., sp. nov. and Usitatibacter palustris sp. nov., novel members of Usitatibacteraceae fam. nov. within the order Nitrosomonadales isolated from soil.</title>
        <authorList>
            <person name="Huber K.J."/>
            <person name="Neumann-Schaal M."/>
            <person name="Geppert A."/>
            <person name="Luckner M."/>
            <person name="Wanner G."/>
            <person name="Overmann J."/>
        </authorList>
    </citation>
    <scope>NUCLEOTIDE SEQUENCE [LARGE SCALE GENOMIC DNA]</scope>
    <source>
        <strain evidence="2 3">Swamp67</strain>
    </source>
</reference>
<evidence type="ECO:0000313" key="2">
    <source>
        <dbReference type="EMBL" id="QJR15058.1"/>
    </source>
</evidence>
<keyword evidence="1" id="KW-0732">Signal</keyword>
<organism evidence="2 3">
    <name type="scientific">Usitatibacter palustris</name>
    <dbReference type="NCBI Taxonomy" id="2732487"/>
    <lineage>
        <taxon>Bacteria</taxon>
        <taxon>Pseudomonadati</taxon>
        <taxon>Pseudomonadota</taxon>
        <taxon>Betaproteobacteria</taxon>
        <taxon>Nitrosomonadales</taxon>
        <taxon>Usitatibacteraceae</taxon>
        <taxon>Usitatibacter</taxon>
    </lineage>
</organism>
<feature type="chain" id="PRO_5026738096" description="DUF3617 family protein" evidence="1">
    <location>
        <begin position="22"/>
        <end position="146"/>
    </location>
</feature>
<evidence type="ECO:0000256" key="1">
    <source>
        <dbReference type="SAM" id="SignalP"/>
    </source>
</evidence>
<name>A0A6M4H888_9PROT</name>
<dbReference type="EMBL" id="CP053073">
    <property type="protein sequence ID" value="QJR15058.1"/>
    <property type="molecule type" value="Genomic_DNA"/>
</dbReference>
<sequence length="146" mass="15742">MSRLSRIALAAFLVSGTSVFAQTTTLEPGNWAIGAATITNGQSEPNKFYEVCLTAEHLADVARFFGPKTKRGQSNCVTGLQPVSGNPADKRMRCVAVNYEMEYESSVQTPDSKSFTMRQTMDTESNAGRATVVTALRGKHTGPCKS</sequence>
<accession>A0A6M4H888</accession>
<dbReference type="RefSeq" id="WP_171162010.1">
    <property type="nucleotide sequence ID" value="NZ_CP053073.1"/>
</dbReference>
<dbReference type="KEGG" id="upl:DSM104440_01874"/>
<dbReference type="InParanoid" id="A0A6M4H888"/>
<evidence type="ECO:0008006" key="4">
    <source>
        <dbReference type="Google" id="ProtNLM"/>
    </source>
</evidence>
<dbReference type="Proteomes" id="UP000503096">
    <property type="component" value="Chromosome"/>
</dbReference>
<protein>
    <recommendedName>
        <fullName evidence="4">DUF3617 family protein</fullName>
    </recommendedName>
</protein>
<keyword evidence="3" id="KW-1185">Reference proteome</keyword>
<evidence type="ECO:0000313" key="3">
    <source>
        <dbReference type="Proteomes" id="UP000503096"/>
    </source>
</evidence>
<feature type="signal peptide" evidence="1">
    <location>
        <begin position="1"/>
        <end position="21"/>
    </location>
</feature>